<protein>
    <submittedName>
        <fullName evidence="2">Anti-sigma factor RsrA</fullName>
    </submittedName>
</protein>
<dbReference type="InterPro" id="IPR027383">
    <property type="entry name" value="Znf_put"/>
</dbReference>
<feature type="domain" description="Putative zinc-finger" evidence="1">
    <location>
        <begin position="22"/>
        <end position="55"/>
    </location>
</feature>
<sequence>MTGWDAAGATPEQTAGGCGPECEQALGRLFAYVDRELEPVDAEQVRQHIEDCRPCLDEIAVETMLKELVKRCCQDKAPADLRVKIHAQLTTLRVTRTV</sequence>
<name>A0A919U3C4_9CELL</name>
<evidence type="ECO:0000313" key="2">
    <source>
        <dbReference type="EMBL" id="GIG36146.1"/>
    </source>
</evidence>
<reference evidence="2" key="1">
    <citation type="submission" date="2021-01" db="EMBL/GenBank/DDBJ databases">
        <title>Whole genome shotgun sequence of Cellulomonas pakistanensis NBRC 110800.</title>
        <authorList>
            <person name="Komaki H."/>
            <person name="Tamura T."/>
        </authorList>
    </citation>
    <scope>NUCLEOTIDE SEQUENCE</scope>
    <source>
        <strain evidence="2">NBRC 110800</strain>
    </source>
</reference>
<evidence type="ECO:0000313" key="3">
    <source>
        <dbReference type="Proteomes" id="UP000642125"/>
    </source>
</evidence>
<dbReference type="EMBL" id="BONO01000009">
    <property type="protein sequence ID" value="GIG36146.1"/>
    <property type="molecule type" value="Genomic_DNA"/>
</dbReference>
<comment type="caution">
    <text evidence="2">The sequence shown here is derived from an EMBL/GenBank/DDBJ whole genome shotgun (WGS) entry which is preliminary data.</text>
</comment>
<dbReference type="AlphaFoldDB" id="A0A919U3C4"/>
<dbReference type="NCBIfam" id="TIGR03988">
    <property type="entry name" value="antisig_RsrA"/>
    <property type="match status" value="1"/>
</dbReference>
<keyword evidence="3" id="KW-1185">Reference proteome</keyword>
<dbReference type="Proteomes" id="UP000642125">
    <property type="component" value="Unassembled WGS sequence"/>
</dbReference>
<organism evidence="2 3">
    <name type="scientific">Cellulomonas pakistanensis</name>
    <dbReference type="NCBI Taxonomy" id="992287"/>
    <lineage>
        <taxon>Bacteria</taxon>
        <taxon>Bacillati</taxon>
        <taxon>Actinomycetota</taxon>
        <taxon>Actinomycetes</taxon>
        <taxon>Micrococcales</taxon>
        <taxon>Cellulomonadaceae</taxon>
        <taxon>Cellulomonas</taxon>
    </lineage>
</organism>
<dbReference type="RefSeq" id="WP_203668166.1">
    <property type="nucleotide sequence ID" value="NZ_BONO01000009.1"/>
</dbReference>
<accession>A0A919U3C4</accession>
<proteinExistence type="predicted"/>
<gene>
    <name evidence="2" type="primary">rsrA</name>
    <name evidence="2" type="ORF">Cpa01nite_15270</name>
</gene>
<dbReference type="Pfam" id="PF13490">
    <property type="entry name" value="zf-HC2"/>
    <property type="match status" value="1"/>
</dbReference>
<evidence type="ECO:0000259" key="1">
    <source>
        <dbReference type="Pfam" id="PF13490"/>
    </source>
</evidence>
<dbReference type="InterPro" id="IPR024020">
    <property type="entry name" value="Anit_sigma_mycothiol_RsrA"/>
</dbReference>